<dbReference type="VEuPathDB" id="FungiDB:PCH_Pc13g05960"/>
<gene>
    <name evidence="2" type="ORF">Pc13g05960</name>
    <name evidence="2" type="ORF">PCH_Pc13g05960</name>
</gene>
<dbReference type="OrthoDB" id="6135709at2759"/>
<evidence type="ECO:0000256" key="1">
    <source>
        <dbReference type="SAM" id="MobiDB-lite"/>
    </source>
</evidence>
<dbReference type="EMBL" id="AM920428">
    <property type="protein sequence ID" value="CAP91665.1"/>
    <property type="molecule type" value="Genomic_DNA"/>
</dbReference>
<dbReference type="PANTHER" id="PTHR36497">
    <property type="entry name" value="PROTEIN CBG17883"/>
    <property type="match status" value="1"/>
</dbReference>
<dbReference type="PANTHER" id="PTHR36497:SF1">
    <property type="entry name" value="PROTEIN CBG17883"/>
    <property type="match status" value="1"/>
</dbReference>
<sequence>MATIHARTPMKTPTENTHEYAGYCIPTLCRCENFCGFAQVLDIAEWDDRTRLIAKSARDLVDQEAPQGSDEQLLLTRSTVRVDMAKAADRQFIMVMADDGCFMVVWNISRVEGLHCEGCQLDCNTRGLKVVRMKIVDWDMVDWKGSIGRWLIAHWIDWRMADWRMADWRMADWRMADCTMVDCTMADWKMVDSKMVDWIDWKMVDWRMVDWKMVDCTMTNCTMVDLKMVTMDVCGRPRVEGRNVGRWMLNIALWYGGCRMMDGGHGGCVVMIVIVVKRNGQGGRPRWKANVDETRVGRPERTVVTADGGNDCHDDQSWKTRVGRPELEDQSWKTRVGRPELEDQSWKTRVGRPELEDQSWKTRVGRPELEDQSWKTRVGRPELEDQSWKTRVGRPERIVVTVVPPSHQVAMIGYSERSMMDGGHGQVEGQGDSQVVKTRNSRHRGLNHHHIRVVSRTICSGKVAMIAYSERSMMDGGHGGKKLEQKNKKVVGQVEGQGDSQSVKTRNSRHRGLNHHHIRVSKAKLAQNYLCEKGMKGGCYRELFMVDGDHGGRTGKNWGRGRVSTKREGGGRTGRNWGRGRDLTKREGAKPSGPHLSSSCLTLPCVCDLWYYAPRPLWFLALLYL</sequence>
<protein>
    <submittedName>
        <fullName evidence="2">Uncharacterized protein</fullName>
    </submittedName>
</protein>
<feature type="region of interest" description="Disordered" evidence="1">
    <location>
        <begin position="555"/>
        <end position="596"/>
    </location>
</feature>
<dbReference type="AlphaFoldDB" id="B6H384"/>
<keyword evidence="3" id="KW-1185">Reference proteome</keyword>
<dbReference type="HOGENOM" id="CLU_437476_0_0_1"/>
<evidence type="ECO:0000313" key="2">
    <source>
        <dbReference type="EMBL" id="CAP91665.1"/>
    </source>
</evidence>
<feature type="compositionally biased region" description="Basic and acidic residues" evidence="1">
    <location>
        <begin position="579"/>
        <end position="589"/>
    </location>
</feature>
<organism evidence="2 3">
    <name type="scientific">Penicillium rubens (strain ATCC 28089 / DSM 1075 / NRRL 1951 / Wisconsin 54-1255)</name>
    <name type="common">Penicillium chrysogenum</name>
    <dbReference type="NCBI Taxonomy" id="500485"/>
    <lineage>
        <taxon>Eukaryota</taxon>
        <taxon>Fungi</taxon>
        <taxon>Dikarya</taxon>
        <taxon>Ascomycota</taxon>
        <taxon>Pezizomycotina</taxon>
        <taxon>Eurotiomycetes</taxon>
        <taxon>Eurotiomycetidae</taxon>
        <taxon>Eurotiales</taxon>
        <taxon>Aspergillaceae</taxon>
        <taxon>Penicillium</taxon>
        <taxon>Penicillium chrysogenum species complex</taxon>
    </lineage>
</organism>
<accession>B6H384</accession>
<dbReference type="Proteomes" id="UP000000724">
    <property type="component" value="Contig Pc00c13"/>
</dbReference>
<name>B6H384_PENRW</name>
<reference evidence="2 3" key="1">
    <citation type="journal article" date="2008" name="Nat. Biotechnol.">
        <title>Genome sequencing and analysis of the filamentous fungus Penicillium chrysogenum.</title>
        <authorList>
            <person name="van den Berg M.A."/>
            <person name="Albang R."/>
            <person name="Albermann K."/>
            <person name="Badger J.H."/>
            <person name="Daran J.-M."/>
            <person name="Driessen A.J.M."/>
            <person name="Garcia-Estrada C."/>
            <person name="Fedorova N.D."/>
            <person name="Harris D.M."/>
            <person name="Heijne W.H.M."/>
            <person name="Joardar V.S."/>
            <person name="Kiel J.A.K.W."/>
            <person name="Kovalchuk A."/>
            <person name="Martin J.F."/>
            <person name="Nierman W.C."/>
            <person name="Nijland J.G."/>
            <person name="Pronk J.T."/>
            <person name="Roubos J.A."/>
            <person name="van der Klei I.J."/>
            <person name="van Peij N.N.M.E."/>
            <person name="Veenhuis M."/>
            <person name="von Doehren H."/>
            <person name="Wagner C."/>
            <person name="Wortman J.R."/>
            <person name="Bovenberg R.A.L."/>
        </authorList>
    </citation>
    <scope>NUCLEOTIDE SEQUENCE [LARGE SCALE GENOMIC DNA]</scope>
    <source>
        <strain evidence="3">ATCC 28089 / DSM 1075 / NRRL 1951 / Wisconsin 54-1255</strain>
    </source>
</reference>
<feature type="region of interest" description="Disordered" evidence="1">
    <location>
        <begin position="492"/>
        <end position="514"/>
    </location>
</feature>
<proteinExistence type="predicted"/>
<evidence type="ECO:0000313" key="3">
    <source>
        <dbReference type="Proteomes" id="UP000000724"/>
    </source>
</evidence>